<dbReference type="Proteomes" id="UP000269396">
    <property type="component" value="Unassembled WGS sequence"/>
</dbReference>
<feature type="compositionally biased region" description="Polar residues" evidence="1">
    <location>
        <begin position="23"/>
        <end position="34"/>
    </location>
</feature>
<dbReference type="EMBL" id="UZAL01034390">
    <property type="protein sequence ID" value="VDP65228.1"/>
    <property type="molecule type" value="Genomic_DNA"/>
</dbReference>
<evidence type="ECO:0000313" key="2">
    <source>
        <dbReference type="EMBL" id="VDP65228.1"/>
    </source>
</evidence>
<gene>
    <name evidence="2" type="ORF">SMTD_LOCUS14215</name>
</gene>
<feature type="compositionally biased region" description="Basic and acidic residues" evidence="1">
    <location>
        <begin position="50"/>
        <end position="73"/>
    </location>
</feature>
<reference evidence="2 3" key="1">
    <citation type="submission" date="2018-11" db="EMBL/GenBank/DDBJ databases">
        <authorList>
            <consortium name="Pathogen Informatics"/>
        </authorList>
    </citation>
    <scope>NUCLEOTIDE SEQUENCE [LARGE SCALE GENOMIC DNA]</scope>
    <source>
        <strain>Denwood</strain>
        <strain evidence="3">Zambia</strain>
    </source>
</reference>
<evidence type="ECO:0000313" key="3">
    <source>
        <dbReference type="Proteomes" id="UP000269396"/>
    </source>
</evidence>
<feature type="compositionally biased region" description="Polar residues" evidence="1">
    <location>
        <begin position="74"/>
        <end position="90"/>
    </location>
</feature>
<feature type="region of interest" description="Disordered" evidence="1">
    <location>
        <begin position="17"/>
        <end position="90"/>
    </location>
</feature>
<sequence length="90" mass="10078">MLFGVSVILRKLMLPDEFDPVSPSFTVKDVTTGSEPLAGHYQQQPTMGENKPDSDGRKNQEESREVDRTHVKESTQLNHQTSPHVESTAK</sequence>
<protein>
    <submittedName>
        <fullName evidence="2">Uncharacterized protein</fullName>
    </submittedName>
</protein>
<evidence type="ECO:0000256" key="1">
    <source>
        <dbReference type="SAM" id="MobiDB-lite"/>
    </source>
</evidence>
<name>A0A183PIM9_9TREM</name>
<proteinExistence type="predicted"/>
<accession>A0A183PIM9</accession>
<keyword evidence="3" id="KW-1185">Reference proteome</keyword>
<organism evidence="2 3">
    <name type="scientific">Schistosoma mattheei</name>
    <dbReference type="NCBI Taxonomy" id="31246"/>
    <lineage>
        <taxon>Eukaryota</taxon>
        <taxon>Metazoa</taxon>
        <taxon>Spiralia</taxon>
        <taxon>Lophotrochozoa</taxon>
        <taxon>Platyhelminthes</taxon>
        <taxon>Trematoda</taxon>
        <taxon>Digenea</taxon>
        <taxon>Strigeidida</taxon>
        <taxon>Schistosomatoidea</taxon>
        <taxon>Schistosomatidae</taxon>
        <taxon>Schistosoma</taxon>
    </lineage>
</organism>
<dbReference type="AlphaFoldDB" id="A0A183PIM9"/>